<keyword evidence="4" id="KW-1185">Reference proteome</keyword>
<keyword evidence="1" id="KW-1133">Transmembrane helix</keyword>
<dbReference type="Proteomes" id="UP000427906">
    <property type="component" value="Chromosome"/>
</dbReference>
<feature type="transmembrane region" description="Helical" evidence="1">
    <location>
        <begin position="117"/>
        <end position="141"/>
    </location>
</feature>
<evidence type="ECO:0000313" key="3">
    <source>
        <dbReference type="EMBL" id="BBO68340.1"/>
    </source>
</evidence>
<keyword evidence="1" id="KW-0812">Transmembrane</keyword>
<gene>
    <name evidence="3" type="ORF">DSCA_22700</name>
</gene>
<evidence type="ECO:0000256" key="1">
    <source>
        <dbReference type="SAM" id="Phobius"/>
    </source>
</evidence>
<dbReference type="OrthoDB" id="9794343at2"/>
<sequence>MLTRRIHKTIHRICDRFLRLKGAPHEIALGFSLGIMVGMTPFIGVHILSCVVLASLLGWSKVASVIGVNITNVVTAPLIYPINYWVGVQLVGVSREVDWPGVPGYAEFLSFIRQSPLILVDLSIGGLVLGTPLAMAGYVIILRAVRRFR</sequence>
<protein>
    <recommendedName>
        <fullName evidence="2">DUF2062 domain-containing protein</fullName>
    </recommendedName>
</protein>
<dbReference type="AlphaFoldDB" id="A0A5K7YJL2"/>
<accession>A0A5K7YJL2</accession>
<dbReference type="RefSeq" id="WP_155316511.1">
    <property type="nucleotide sequence ID" value="NZ_AP021874.1"/>
</dbReference>
<dbReference type="EMBL" id="AP021874">
    <property type="protein sequence ID" value="BBO68340.1"/>
    <property type="molecule type" value="Genomic_DNA"/>
</dbReference>
<dbReference type="PANTHER" id="PTHR40547">
    <property type="entry name" value="SLL0298 PROTEIN"/>
    <property type="match status" value="1"/>
</dbReference>
<name>A0A5K7YJL2_9BACT</name>
<evidence type="ECO:0000259" key="2">
    <source>
        <dbReference type="Pfam" id="PF09835"/>
    </source>
</evidence>
<dbReference type="Pfam" id="PF09835">
    <property type="entry name" value="DUF2062"/>
    <property type="match status" value="1"/>
</dbReference>
<dbReference type="KEGG" id="dalk:DSCA_22700"/>
<evidence type="ECO:0000313" key="4">
    <source>
        <dbReference type="Proteomes" id="UP000427906"/>
    </source>
</evidence>
<feature type="transmembrane region" description="Helical" evidence="1">
    <location>
        <begin position="27"/>
        <end position="54"/>
    </location>
</feature>
<reference evidence="3 4" key="1">
    <citation type="submission" date="2019-11" db="EMBL/GenBank/DDBJ databases">
        <title>Comparative genomics of hydrocarbon-degrading Desulfosarcina strains.</title>
        <authorList>
            <person name="Watanabe M."/>
            <person name="Kojima H."/>
            <person name="Fukui M."/>
        </authorList>
    </citation>
    <scope>NUCLEOTIDE SEQUENCE [LARGE SCALE GENOMIC DNA]</scope>
    <source>
        <strain evidence="3 4">PL12</strain>
    </source>
</reference>
<keyword evidence="1" id="KW-0472">Membrane</keyword>
<feature type="domain" description="DUF2062" evidence="2">
    <location>
        <begin position="8"/>
        <end position="148"/>
    </location>
</feature>
<organism evidence="3 4">
    <name type="scientific">Desulfosarcina alkanivorans</name>
    <dbReference type="NCBI Taxonomy" id="571177"/>
    <lineage>
        <taxon>Bacteria</taxon>
        <taxon>Pseudomonadati</taxon>
        <taxon>Thermodesulfobacteriota</taxon>
        <taxon>Desulfobacteria</taxon>
        <taxon>Desulfobacterales</taxon>
        <taxon>Desulfosarcinaceae</taxon>
        <taxon>Desulfosarcina</taxon>
    </lineage>
</organism>
<dbReference type="InterPro" id="IPR018639">
    <property type="entry name" value="DUF2062"/>
</dbReference>
<proteinExistence type="predicted"/>
<dbReference type="PANTHER" id="PTHR40547:SF1">
    <property type="entry name" value="SLL0298 PROTEIN"/>
    <property type="match status" value="1"/>
</dbReference>